<organism evidence="2 3">
    <name type="scientific">Eumeta variegata</name>
    <name type="common">Bagworm moth</name>
    <name type="synonym">Eumeta japonica</name>
    <dbReference type="NCBI Taxonomy" id="151549"/>
    <lineage>
        <taxon>Eukaryota</taxon>
        <taxon>Metazoa</taxon>
        <taxon>Ecdysozoa</taxon>
        <taxon>Arthropoda</taxon>
        <taxon>Hexapoda</taxon>
        <taxon>Insecta</taxon>
        <taxon>Pterygota</taxon>
        <taxon>Neoptera</taxon>
        <taxon>Endopterygota</taxon>
        <taxon>Lepidoptera</taxon>
        <taxon>Glossata</taxon>
        <taxon>Ditrysia</taxon>
        <taxon>Tineoidea</taxon>
        <taxon>Psychidae</taxon>
        <taxon>Oiketicinae</taxon>
        <taxon>Eumeta</taxon>
    </lineage>
</organism>
<comment type="caution">
    <text evidence="2">The sequence shown here is derived from an EMBL/GenBank/DDBJ whole genome shotgun (WGS) entry which is preliminary data.</text>
</comment>
<gene>
    <name evidence="2" type="ORF">EVAR_11588_1</name>
</gene>
<sequence length="125" mass="14487">MQHILRANEQKNRHRVDGHRRPWTLPAPEESLEPCRSLGWKYRCNGEAFRLMEGEKGEDRRMLGNIVKYTLRAFILRTLELCMFSHGLDLVSLCRTHRISITTLAVLVRLLAHSPASGITDRRPL</sequence>
<name>A0A4C1X3K7_EUMVA</name>
<reference evidence="2 3" key="1">
    <citation type="journal article" date="2019" name="Commun. Biol.">
        <title>The bagworm genome reveals a unique fibroin gene that provides high tensile strength.</title>
        <authorList>
            <person name="Kono N."/>
            <person name="Nakamura H."/>
            <person name="Ohtoshi R."/>
            <person name="Tomita M."/>
            <person name="Numata K."/>
            <person name="Arakawa K."/>
        </authorList>
    </citation>
    <scope>NUCLEOTIDE SEQUENCE [LARGE SCALE GENOMIC DNA]</scope>
</reference>
<feature type="compositionally biased region" description="Basic and acidic residues" evidence="1">
    <location>
        <begin position="1"/>
        <end position="11"/>
    </location>
</feature>
<dbReference type="Proteomes" id="UP000299102">
    <property type="component" value="Unassembled WGS sequence"/>
</dbReference>
<evidence type="ECO:0000256" key="1">
    <source>
        <dbReference type="SAM" id="MobiDB-lite"/>
    </source>
</evidence>
<protein>
    <submittedName>
        <fullName evidence="2">Uncharacterized protein</fullName>
    </submittedName>
</protein>
<feature type="region of interest" description="Disordered" evidence="1">
    <location>
        <begin position="1"/>
        <end position="20"/>
    </location>
</feature>
<evidence type="ECO:0000313" key="3">
    <source>
        <dbReference type="Proteomes" id="UP000299102"/>
    </source>
</evidence>
<keyword evidence="3" id="KW-1185">Reference proteome</keyword>
<proteinExistence type="predicted"/>
<dbReference type="AlphaFoldDB" id="A0A4C1X3K7"/>
<accession>A0A4C1X3K7</accession>
<dbReference type="EMBL" id="BGZK01000732">
    <property type="protein sequence ID" value="GBP58308.1"/>
    <property type="molecule type" value="Genomic_DNA"/>
</dbReference>
<evidence type="ECO:0000313" key="2">
    <source>
        <dbReference type="EMBL" id="GBP58308.1"/>
    </source>
</evidence>